<dbReference type="GO" id="GO:0005886">
    <property type="term" value="C:plasma membrane"/>
    <property type="evidence" value="ECO:0007669"/>
    <property type="project" value="UniProtKB-SubCell"/>
</dbReference>
<keyword evidence="6 10" id="KW-1133">Transmembrane helix</keyword>
<keyword evidence="7 10" id="KW-0406">Ion transport</keyword>
<dbReference type="NCBIfam" id="NF002780">
    <property type="entry name" value="PRK02898.1"/>
    <property type="match status" value="1"/>
</dbReference>
<keyword evidence="5 10" id="KW-0812">Transmembrane</keyword>
<dbReference type="NCBIfam" id="TIGR01165">
    <property type="entry name" value="cbiN"/>
    <property type="match status" value="1"/>
</dbReference>
<comment type="pathway">
    <text evidence="10">Cofactor biosynthesis; adenosylcobalamin biosynthesis.</text>
</comment>
<evidence type="ECO:0000256" key="7">
    <source>
        <dbReference type="ARBA" id="ARBA00023065"/>
    </source>
</evidence>
<keyword evidence="4 10" id="KW-0169">Cobalamin biosynthesis</keyword>
<dbReference type="RefSeq" id="WP_258171524.1">
    <property type="nucleotide sequence ID" value="NZ_CDNF01000035.1"/>
</dbReference>
<dbReference type="Pfam" id="PF02553">
    <property type="entry name" value="CbiN"/>
    <property type="match status" value="1"/>
</dbReference>
<keyword evidence="1 10" id="KW-0171">Cobalt transport</keyword>
<comment type="subcellular location">
    <subcellularLocation>
        <location evidence="10">Cell membrane</location>
        <topology evidence="10">Multi-pass membrane protein</topology>
    </subcellularLocation>
</comment>
<keyword evidence="9 10" id="KW-0170">Cobalt</keyword>
<evidence type="ECO:0000256" key="8">
    <source>
        <dbReference type="ARBA" id="ARBA00023136"/>
    </source>
</evidence>
<evidence type="ECO:0000256" key="10">
    <source>
        <dbReference type="HAMAP-Rule" id="MF_00330"/>
    </source>
</evidence>
<evidence type="ECO:0000313" key="12">
    <source>
        <dbReference type="Proteomes" id="UP000049127"/>
    </source>
</evidence>
<reference evidence="12" key="1">
    <citation type="submission" date="2015-01" db="EMBL/GenBank/DDBJ databases">
        <authorList>
            <person name="Aslett M.A."/>
            <person name="De Silva N."/>
        </authorList>
    </citation>
    <scope>NUCLEOTIDE SEQUENCE [LARGE SCALE GENOMIC DNA]</scope>
    <source>
        <strain evidence="12">R28058</strain>
    </source>
</reference>
<evidence type="ECO:0000256" key="6">
    <source>
        <dbReference type="ARBA" id="ARBA00022989"/>
    </source>
</evidence>
<gene>
    <name evidence="10 11" type="primary">cbiN</name>
    <name evidence="11" type="ORF">R28058_19671</name>
</gene>
<dbReference type="EMBL" id="CEKZ01000003">
    <property type="protein sequence ID" value="CEQ04234.1"/>
    <property type="molecule type" value="Genomic_DNA"/>
</dbReference>
<dbReference type="GO" id="GO:0015087">
    <property type="term" value="F:cobalt ion transmembrane transporter activity"/>
    <property type="evidence" value="ECO:0007669"/>
    <property type="project" value="UniProtKB-UniRule"/>
</dbReference>
<keyword evidence="3 10" id="KW-1003">Cell membrane</keyword>
<feature type="transmembrane region" description="Helical" evidence="10">
    <location>
        <begin position="16"/>
        <end position="36"/>
    </location>
</feature>
<comment type="subunit">
    <text evidence="10">Forms an energy-coupling factor (ECF) transporter complex composed of an ATP-binding protein (A component, CbiO), a transmembrane protein (T component, CbiQ) and 2 possible substrate-capture proteins (S components, CbiM and CbiN) of unknown stoichimetry.</text>
</comment>
<accession>A0A0C7QV49</accession>
<proteinExistence type="inferred from homology"/>
<evidence type="ECO:0000256" key="9">
    <source>
        <dbReference type="ARBA" id="ARBA00023285"/>
    </source>
</evidence>
<evidence type="ECO:0000256" key="2">
    <source>
        <dbReference type="ARBA" id="ARBA00022448"/>
    </source>
</evidence>
<keyword evidence="2 10" id="KW-0813">Transport</keyword>
<evidence type="ECO:0000313" key="11">
    <source>
        <dbReference type="EMBL" id="CEQ04234.1"/>
    </source>
</evidence>
<dbReference type="PANTHER" id="PTHR38662:SF1">
    <property type="entry name" value="COBALT TRANSPORT PROTEIN CBIN"/>
    <property type="match status" value="1"/>
</dbReference>
<protein>
    <recommendedName>
        <fullName evidence="10">Cobalt transport protein CbiN</fullName>
    </recommendedName>
    <alternativeName>
        <fullName evidence="10">Energy-coupling factor transporter probable substrate-capture protein CbiN</fullName>
        <shortName evidence="10">ECF transporter S component CbiN</shortName>
    </alternativeName>
</protein>
<comment type="similarity">
    <text evidence="10">Belongs to the CbiN family.</text>
</comment>
<dbReference type="Proteomes" id="UP000049127">
    <property type="component" value="Unassembled WGS sequence"/>
</dbReference>
<feature type="transmembrane region" description="Helical" evidence="10">
    <location>
        <begin position="74"/>
        <end position="93"/>
    </location>
</feature>
<evidence type="ECO:0000256" key="4">
    <source>
        <dbReference type="ARBA" id="ARBA00022573"/>
    </source>
</evidence>
<name>A0A0C7QV49_PARSO</name>
<evidence type="ECO:0000256" key="3">
    <source>
        <dbReference type="ARBA" id="ARBA00022475"/>
    </source>
</evidence>
<dbReference type="PANTHER" id="PTHR38662">
    <property type="entry name" value="COBALT TRANSPORT PROTEIN CBIN"/>
    <property type="match status" value="1"/>
</dbReference>
<dbReference type="HAMAP" id="MF_00330">
    <property type="entry name" value="CbiN"/>
    <property type="match status" value="1"/>
</dbReference>
<dbReference type="InterPro" id="IPR003705">
    <property type="entry name" value="CbiN"/>
</dbReference>
<sequence length="101" mass="10920">MSLNSKTKTKVRNKNLLLLILTVILIITPLILNATAEYGGADGEAEGLISEISPHYEPWFSSLYEPPSGEIESLLFSTQAAIGAGFIGYYLGVKKGKKSKC</sequence>
<dbReference type="GO" id="GO:0009236">
    <property type="term" value="P:cobalamin biosynthetic process"/>
    <property type="evidence" value="ECO:0007669"/>
    <property type="project" value="UniProtKB-UniRule"/>
</dbReference>
<dbReference type="UniPathway" id="UPA00148"/>
<keyword evidence="8 10" id="KW-0472">Membrane</keyword>
<dbReference type="AlphaFoldDB" id="A0A0C7QV49"/>
<comment type="function">
    <text evidence="10">Part of the energy-coupling factor (ECF) transporter complex CbiMNOQ involved in cobalt import.</text>
</comment>
<organism evidence="11 12">
    <name type="scientific">Paraclostridium sordellii</name>
    <name type="common">Clostridium sordellii</name>
    <dbReference type="NCBI Taxonomy" id="1505"/>
    <lineage>
        <taxon>Bacteria</taxon>
        <taxon>Bacillati</taxon>
        <taxon>Bacillota</taxon>
        <taxon>Clostridia</taxon>
        <taxon>Peptostreptococcales</taxon>
        <taxon>Peptostreptococcaceae</taxon>
        <taxon>Paraclostridium</taxon>
    </lineage>
</organism>
<evidence type="ECO:0000256" key="1">
    <source>
        <dbReference type="ARBA" id="ARBA00022426"/>
    </source>
</evidence>
<evidence type="ECO:0000256" key="5">
    <source>
        <dbReference type="ARBA" id="ARBA00022692"/>
    </source>
</evidence>